<feature type="transmembrane region" description="Helical" evidence="4">
    <location>
        <begin position="165"/>
        <end position="185"/>
    </location>
</feature>
<dbReference type="GO" id="GO:0022857">
    <property type="term" value="F:transmembrane transporter activity"/>
    <property type="evidence" value="ECO:0007669"/>
    <property type="project" value="InterPro"/>
</dbReference>
<dbReference type="AlphaFoldDB" id="A0A3A1P1U8"/>
<dbReference type="InterPro" id="IPR020846">
    <property type="entry name" value="MFS_dom"/>
</dbReference>
<evidence type="ECO:0000313" key="7">
    <source>
        <dbReference type="Proteomes" id="UP000265366"/>
    </source>
</evidence>
<feature type="transmembrane region" description="Helical" evidence="4">
    <location>
        <begin position="197"/>
        <end position="217"/>
    </location>
</feature>
<dbReference type="Pfam" id="PF07690">
    <property type="entry name" value="MFS_1"/>
    <property type="match status" value="1"/>
</dbReference>
<sequence length="437" mass="46213">MRLHHRQRIYHRRRPYRAVTPASLPAQTRGGEWRRNWPLVILTALALTSSPATLPVYSIGVLTGPLEAEFGWSRATIQAAITFSTGLGFFGGPLGGWLVERFGVRRSILGGIVGLGGTVLVCAAMTGSAWQLYLLYAAMALLGAGAGAVSWTFLIADRFVRSRGLALGVALSGTGLAAFITPRIAVAGLEWGGWQGAYIWLAGFCLLLILPLCLLGLPRGTGGHRAGSLPETEPPRAGLTLGAAVRGHRFWLIGVATFCIYVAVGGLIPNLVPALTDSGLSQGEAVSIMGFFGLAIVAGRILVGFFVDIFWAPLVASAVLIPAAIACFLIQQPLEFVAYAMAAMVIGMATGMEFDMLGFLAARYLGLAHFARIYGRLYIFVALGAGLAPPAFAFAYDTFGNYGWPLTISAGLLLLGAGCFLALGRYPAEREFALSAQ</sequence>
<dbReference type="InterPro" id="IPR036259">
    <property type="entry name" value="MFS_trans_sf"/>
</dbReference>
<name>A0A3A1P1U8_9SPHN</name>
<dbReference type="PROSITE" id="PS50850">
    <property type="entry name" value="MFS"/>
    <property type="match status" value="1"/>
</dbReference>
<feature type="transmembrane region" description="Helical" evidence="4">
    <location>
        <begin position="314"/>
        <end position="331"/>
    </location>
</feature>
<dbReference type="InterPro" id="IPR050327">
    <property type="entry name" value="Proton-linked_MCT"/>
</dbReference>
<keyword evidence="1 4" id="KW-0812">Transmembrane</keyword>
<keyword evidence="2 4" id="KW-1133">Transmembrane helix</keyword>
<keyword evidence="3 4" id="KW-0472">Membrane</keyword>
<feature type="transmembrane region" description="Helical" evidence="4">
    <location>
        <begin position="288"/>
        <end position="307"/>
    </location>
</feature>
<comment type="caution">
    <text evidence="6">The sequence shown here is derived from an EMBL/GenBank/DDBJ whole genome shotgun (WGS) entry which is preliminary data.</text>
</comment>
<feature type="transmembrane region" description="Helical" evidence="4">
    <location>
        <begin position="402"/>
        <end position="423"/>
    </location>
</feature>
<reference evidence="6 7" key="1">
    <citation type="submission" date="2018-08" db="EMBL/GenBank/DDBJ databases">
        <title>Erythrobacter zhengii sp.nov., a bacterium isolated from deep-sea sediment.</title>
        <authorList>
            <person name="Fang C."/>
            <person name="Wu Y.-H."/>
            <person name="Sun C."/>
            <person name="Wang H."/>
            <person name="Cheng H."/>
            <person name="Meng F.-X."/>
            <person name="Wang C.-S."/>
            <person name="Xu X.-W."/>
        </authorList>
    </citation>
    <scope>NUCLEOTIDE SEQUENCE [LARGE SCALE GENOMIC DNA]</scope>
    <source>
        <strain evidence="6 7">CCTCC AB 2015396</strain>
    </source>
</reference>
<feature type="transmembrane region" description="Helical" evidence="4">
    <location>
        <begin position="377"/>
        <end position="396"/>
    </location>
</feature>
<feature type="domain" description="Major facilitator superfamily (MFS) profile" evidence="5">
    <location>
        <begin position="41"/>
        <end position="428"/>
    </location>
</feature>
<feature type="transmembrane region" description="Helical" evidence="4">
    <location>
        <begin position="337"/>
        <end position="365"/>
    </location>
</feature>
<evidence type="ECO:0000313" key="6">
    <source>
        <dbReference type="EMBL" id="RIV81958.1"/>
    </source>
</evidence>
<organism evidence="6 7">
    <name type="scientific">Aurantiacibacter xanthus</name>
    <dbReference type="NCBI Taxonomy" id="1784712"/>
    <lineage>
        <taxon>Bacteria</taxon>
        <taxon>Pseudomonadati</taxon>
        <taxon>Pseudomonadota</taxon>
        <taxon>Alphaproteobacteria</taxon>
        <taxon>Sphingomonadales</taxon>
        <taxon>Erythrobacteraceae</taxon>
        <taxon>Aurantiacibacter</taxon>
    </lineage>
</organism>
<feature type="transmembrane region" description="Helical" evidence="4">
    <location>
        <begin position="108"/>
        <end position="127"/>
    </location>
</feature>
<dbReference type="PANTHER" id="PTHR11360:SF290">
    <property type="entry name" value="MONOCARBOXYLATE MFS PERMEASE"/>
    <property type="match status" value="1"/>
</dbReference>
<feature type="transmembrane region" description="Helical" evidence="4">
    <location>
        <begin position="77"/>
        <end position="99"/>
    </location>
</feature>
<dbReference type="Proteomes" id="UP000265366">
    <property type="component" value="Unassembled WGS sequence"/>
</dbReference>
<evidence type="ECO:0000256" key="3">
    <source>
        <dbReference type="ARBA" id="ARBA00023136"/>
    </source>
</evidence>
<dbReference type="SUPFAM" id="SSF103473">
    <property type="entry name" value="MFS general substrate transporter"/>
    <property type="match status" value="1"/>
</dbReference>
<dbReference type="InterPro" id="IPR011701">
    <property type="entry name" value="MFS"/>
</dbReference>
<dbReference type="OrthoDB" id="9796632at2"/>
<proteinExistence type="predicted"/>
<evidence type="ECO:0000256" key="2">
    <source>
        <dbReference type="ARBA" id="ARBA00022989"/>
    </source>
</evidence>
<accession>A0A3A1P1U8</accession>
<dbReference type="PANTHER" id="PTHR11360">
    <property type="entry name" value="MONOCARBOXYLATE TRANSPORTER"/>
    <property type="match status" value="1"/>
</dbReference>
<keyword evidence="7" id="KW-1185">Reference proteome</keyword>
<feature type="transmembrane region" description="Helical" evidence="4">
    <location>
        <begin position="37"/>
        <end position="57"/>
    </location>
</feature>
<feature type="transmembrane region" description="Helical" evidence="4">
    <location>
        <begin position="250"/>
        <end position="268"/>
    </location>
</feature>
<feature type="transmembrane region" description="Helical" evidence="4">
    <location>
        <begin position="133"/>
        <end position="153"/>
    </location>
</feature>
<dbReference type="Gene3D" id="1.20.1250.20">
    <property type="entry name" value="MFS general substrate transporter like domains"/>
    <property type="match status" value="2"/>
</dbReference>
<evidence type="ECO:0000256" key="1">
    <source>
        <dbReference type="ARBA" id="ARBA00022692"/>
    </source>
</evidence>
<dbReference type="EMBL" id="QXFM01000126">
    <property type="protein sequence ID" value="RIV81958.1"/>
    <property type="molecule type" value="Genomic_DNA"/>
</dbReference>
<evidence type="ECO:0000259" key="5">
    <source>
        <dbReference type="PROSITE" id="PS50850"/>
    </source>
</evidence>
<gene>
    <name evidence="6" type="ORF">D2V17_16330</name>
</gene>
<evidence type="ECO:0000256" key="4">
    <source>
        <dbReference type="SAM" id="Phobius"/>
    </source>
</evidence>
<protein>
    <submittedName>
        <fullName evidence="6">MFS transporter</fullName>
    </submittedName>
</protein>